<dbReference type="Pfam" id="PF00561">
    <property type="entry name" value="Abhydrolase_1"/>
    <property type="match status" value="1"/>
</dbReference>
<dbReference type="PANTHER" id="PTHR43433:SF5">
    <property type="entry name" value="AB HYDROLASE-1 DOMAIN-CONTAINING PROTEIN"/>
    <property type="match status" value="1"/>
</dbReference>
<evidence type="ECO:0000259" key="1">
    <source>
        <dbReference type="Pfam" id="PF00561"/>
    </source>
</evidence>
<dbReference type="InterPro" id="IPR050471">
    <property type="entry name" value="AB_hydrolase"/>
</dbReference>
<organism evidence="2 3">
    <name type="scientific">Actinokineospora diospyrosa</name>
    <dbReference type="NCBI Taxonomy" id="103728"/>
    <lineage>
        <taxon>Bacteria</taxon>
        <taxon>Bacillati</taxon>
        <taxon>Actinomycetota</taxon>
        <taxon>Actinomycetes</taxon>
        <taxon>Pseudonocardiales</taxon>
        <taxon>Pseudonocardiaceae</taxon>
        <taxon>Actinokineospora</taxon>
    </lineage>
</organism>
<dbReference type="RefSeq" id="WP_253885215.1">
    <property type="nucleotide sequence ID" value="NZ_BAAAVB010000006.1"/>
</dbReference>
<sequence length="260" mass="27695">MPAIDAPGATVHYQVSGSGPLLLLLPGGGGDADTLSHLASRLSDQYTVVTFDRRGLSRSTLVDTEQYPGIATHADDAARVLEALGDGPAAVFGSSLGAIIALDLLVRHPERVRVLVAHEPPLPHLLTPEKESRARAVQALLEQPGPHWREVSRALAIDHTDTEPGVEIGRPTEQDFANQRFFQTRDAPAAHNYRLDLDAVRPNADRVVVLGGAKSKAAFPYHCAQALAAALDTRFVEVAGDHVGPVTRPTAFAASLVEVL</sequence>
<dbReference type="Gene3D" id="3.40.50.1820">
    <property type="entry name" value="alpha/beta hydrolase"/>
    <property type="match status" value="1"/>
</dbReference>
<protein>
    <submittedName>
        <fullName evidence="2">Pimeloyl-ACP methyl ester carboxylesterase</fullName>
    </submittedName>
</protein>
<gene>
    <name evidence="2" type="ORF">LV75_000784</name>
</gene>
<evidence type="ECO:0000313" key="3">
    <source>
        <dbReference type="Proteomes" id="UP001205185"/>
    </source>
</evidence>
<keyword evidence="3" id="KW-1185">Reference proteome</keyword>
<dbReference type="InterPro" id="IPR029058">
    <property type="entry name" value="AB_hydrolase_fold"/>
</dbReference>
<dbReference type="SUPFAM" id="SSF53474">
    <property type="entry name" value="alpha/beta-Hydrolases"/>
    <property type="match status" value="1"/>
</dbReference>
<proteinExistence type="predicted"/>
<evidence type="ECO:0000313" key="2">
    <source>
        <dbReference type="EMBL" id="MCP2268298.1"/>
    </source>
</evidence>
<name>A0ABT1I6P6_9PSEU</name>
<dbReference type="EMBL" id="JAMTCO010000002">
    <property type="protein sequence ID" value="MCP2268298.1"/>
    <property type="molecule type" value="Genomic_DNA"/>
</dbReference>
<accession>A0ABT1I6P6</accession>
<dbReference type="Proteomes" id="UP001205185">
    <property type="component" value="Unassembled WGS sequence"/>
</dbReference>
<dbReference type="InterPro" id="IPR000073">
    <property type="entry name" value="AB_hydrolase_1"/>
</dbReference>
<comment type="caution">
    <text evidence="2">The sequence shown here is derived from an EMBL/GenBank/DDBJ whole genome shotgun (WGS) entry which is preliminary data.</text>
</comment>
<reference evidence="2 3" key="1">
    <citation type="submission" date="2022-06" db="EMBL/GenBank/DDBJ databases">
        <title>Genomic Encyclopedia of Archaeal and Bacterial Type Strains, Phase II (KMG-II): from individual species to whole genera.</title>
        <authorList>
            <person name="Goeker M."/>
        </authorList>
    </citation>
    <scope>NUCLEOTIDE SEQUENCE [LARGE SCALE GENOMIC DNA]</scope>
    <source>
        <strain evidence="2 3">DSM 44255</strain>
    </source>
</reference>
<dbReference type="PANTHER" id="PTHR43433">
    <property type="entry name" value="HYDROLASE, ALPHA/BETA FOLD FAMILY PROTEIN"/>
    <property type="match status" value="1"/>
</dbReference>
<feature type="domain" description="AB hydrolase-1" evidence="1">
    <location>
        <begin position="20"/>
        <end position="136"/>
    </location>
</feature>